<evidence type="ECO:0000313" key="2">
    <source>
        <dbReference type="EMBL" id="KAL0385719.1"/>
    </source>
</evidence>
<protein>
    <submittedName>
        <fullName evidence="2">Uncharacterized protein</fullName>
    </submittedName>
</protein>
<feature type="compositionally biased region" description="Polar residues" evidence="1">
    <location>
        <begin position="27"/>
        <end position="36"/>
    </location>
</feature>
<dbReference type="EMBL" id="JACGWJ010000012">
    <property type="protein sequence ID" value="KAL0385719.1"/>
    <property type="molecule type" value="Genomic_DNA"/>
</dbReference>
<organism evidence="2">
    <name type="scientific">Sesamum radiatum</name>
    <name type="common">Black benniseed</name>
    <dbReference type="NCBI Taxonomy" id="300843"/>
    <lineage>
        <taxon>Eukaryota</taxon>
        <taxon>Viridiplantae</taxon>
        <taxon>Streptophyta</taxon>
        <taxon>Embryophyta</taxon>
        <taxon>Tracheophyta</taxon>
        <taxon>Spermatophyta</taxon>
        <taxon>Magnoliopsida</taxon>
        <taxon>eudicotyledons</taxon>
        <taxon>Gunneridae</taxon>
        <taxon>Pentapetalae</taxon>
        <taxon>asterids</taxon>
        <taxon>lamiids</taxon>
        <taxon>Lamiales</taxon>
        <taxon>Pedaliaceae</taxon>
        <taxon>Sesamum</taxon>
    </lineage>
</organism>
<reference evidence="2" key="2">
    <citation type="journal article" date="2024" name="Plant">
        <title>Genomic evolution and insights into agronomic trait innovations of Sesamum species.</title>
        <authorList>
            <person name="Miao H."/>
            <person name="Wang L."/>
            <person name="Qu L."/>
            <person name="Liu H."/>
            <person name="Sun Y."/>
            <person name="Le M."/>
            <person name="Wang Q."/>
            <person name="Wei S."/>
            <person name="Zheng Y."/>
            <person name="Lin W."/>
            <person name="Duan Y."/>
            <person name="Cao H."/>
            <person name="Xiong S."/>
            <person name="Wang X."/>
            <person name="Wei L."/>
            <person name="Li C."/>
            <person name="Ma Q."/>
            <person name="Ju M."/>
            <person name="Zhao R."/>
            <person name="Li G."/>
            <person name="Mu C."/>
            <person name="Tian Q."/>
            <person name="Mei H."/>
            <person name="Zhang T."/>
            <person name="Gao T."/>
            <person name="Zhang H."/>
        </authorList>
    </citation>
    <scope>NUCLEOTIDE SEQUENCE</scope>
    <source>
        <strain evidence="2">G02</strain>
    </source>
</reference>
<accession>A0AAW2S021</accession>
<name>A0AAW2S021_SESRA</name>
<gene>
    <name evidence="2" type="ORF">Sradi_2966200</name>
</gene>
<sequence>MASASSDQSVRFVGEKHPGEDPFEATSRMTCSQSTGPSGGRRRSLRQMAAPTII</sequence>
<feature type="region of interest" description="Disordered" evidence="1">
    <location>
        <begin position="1"/>
        <end position="54"/>
    </location>
</feature>
<proteinExistence type="predicted"/>
<reference evidence="2" key="1">
    <citation type="submission" date="2020-06" db="EMBL/GenBank/DDBJ databases">
        <authorList>
            <person name="Li T."/>
            <person name="Hu X."/>
            <person name="Zhang T."/>
            <person name="Song X."/>
            <person name="Zhang H."/>
            <person name="Dai N."/>
            <person name="Sheng W."/>
            <person name="Hou X."/>
            <person name="Wei L."/>
        </authorList>
    </citation>
    <scope>NUCLEOTIDE SEQUENCE</scope>
    <source>
        <strain evidence="2">G02</strain>
        <tissue evidence="2">Leaf</tissue>
    </source>
</reference>
<evidence type="ECO:0000256" key="1">
    <source>
        <dbReference type="SAM" id="MobiDB-lite"/>
    </source>
</evidence>
<comment type="caution">
    <text evidence="2">The sequence shown here is derived from an EMBL/GenBank/DDBJ whole genome shotgun (WGS) entry which is preliminary data.</text>
</comment>
<dbReference type="AlphaFoldDB" id="A0AAW2S021"/>